<dbReference type="InterPro" id="IPR029063">
    <property type="entry name" value="SAM-dependent_MTases_sf"/>
</dbReference>
<evidence type="ECO:0000313" key="3">
    <source>
        <dbReference type="EMBL" id="MDT0346136.1"/>
    </source>
</evidence>
<organism evidence="3 4">
    <name type="scientific">Streptomyces litchfieldiae</name>
    <dbReference type="NCBI Taxonomy" id="3075543"/>
    <lineage>
        <taxon>Bacteria</taxon>
        <taxon>Bacillati</taxon>
        <taxon>Actinomycetota</taxon>
        <taxon>Actinomycetes</taxon>
        <taxon>Kitasatosporales</taxon>
        <taxon>Streptomycetaceae</taxon>
        <taxon>Streptomyces</taxon>
    </lineage>
</organism>
<dbReference type="Gene3D" id="3.40.50.150">
    <property type="entry name" value="Vaccinia Virus protein VP39"/>
    <property type="match status" value="1"/>
</dbReference>
<keyword evidence="3" id="KW-0808">Transferase</keyword>
<feature type="domain" description="THUMP-like" evidence="2">
    <location>
        <begin position="321"/>
        <end position="393"/>
    </location>
</feature>
<dbReference type="InterPro" id="IPR041497">
    <property type="entry name" value="Thump-like"/>
</dbReference>
<dbReference type="PANTHER" id="PTHR14741">
    <property type="entry name" value="S-ADENOSYLMETHIONINE-DEPENDENT METHYLTRANSFERASE RELATED"/>
    <property type="match status" value="1"/>
</dbReference>
<dbReference type="GO" id="GO:0032259">
    <property type="term" value="P:methylation"/>
    <property type="evidence" value="ECO:0007669"/>
    <property type="project" value="UniProtKB-KW"/>
</dbReference>
<gene>
    <name evidence="3" type="ORF">RM590_26630</name>
</gene>
<dbReference type="SUPFAM" id="SSF53335">
    <property type="entry name" value="S-adenosyl-L-methionine-dependent methyltransferases"/>
    <property type="match status" value="1"/>
</dbReference>
<keyword evidence="3" id="KW-0489">Methyltransferase</keyword>
<dbReference type="Pfam" id="PF13649">
    <property type="entry name" value="Methyltransf_25"/>
    <property type="match status" value="1"/>
</dbReference>
<dbReference type="EC" id="2.1.1.-" evidence="3"/>
<protein>
    <submittedName>
        <fullName evidence="3">Class I SAM-dependent methyltransferase</fullName>
        <ecNumber evidence="3">2.1.1.-</ecNumber>
    </submittedName>
</protein>
<sequence length="404" mass="42657">MTRVAATDLDAFRALLTEPGRRLLAELRDLPPAGELAAATRLRRDHPPKLVAAAIGQARLRQRAAAKFGADADRMFFTADGVEQATRTPVADWRARRFAALGVQRVADLCCGVGGDALALARAGLTVLAVDRSPLACAAAEANAAALGLADRITVRCAPVEDVDVRGWDAVFADPARRRATGGRIFDPEAYSPPLSWALELAGRVPHAALKIAPGVPHEAIPDGAEAEWVSHRGNVKEAVLWFGTGAAHPRRATLLPGGDTLTGTERPAPAGPPGRYLYEPDGAVIRAHLVADVAERVTGRLLDPTIAYVTADDLRPTPFATAYELTDVLPFNVKRLKALLRERGVGTLTVKKRGSPVTPEELLRRVKPRGPAAATVFLTRVADAPAMLLGRPAATAAAAPAPA</sequence>
<dbReference type="EMBL" id="JAVREL010000018">
    <property type="protein sequence ID" value="MDT0346136.1"/>
    <property type="molecule type" value="Genomic_DNA"/>
</dbReference>
<dbReference type="CDD" id="cd02440">
    <property type="entry name" value="AdoMet_MTases"/>
    <property type="match status" value="1"/>
</dbReference>
<dbReference type="PANTHER" id="PTHR14741:SF32">
    <property type="entry name" value="TRIMETHYLGUANOSINE SYNTHASE"/>
    <property type="match status" value="1"/>
</dbReference>
<evidence type="ECO:0000313" key="4">
    <source>
        <dbReference type="Proteomes" id="UP001183246"/>
    </source>
</evidence>
<dbReference type="GO" id="GO:0008168">
    <property type="term" value="F:methyltransferase activity"/>
    <property type="evidence" value="ECO:0007669"/>
    <property type="project" value="UniProtKB-KW"/>
</dbReference>
<feature type="domain" description="Methyltransferase" evidence="1">
    <location>
        <begin position="106"/>
        <end position="173"/>
    </location>
</feature>
<dbReference type="Pfam" id="PF18096">
    <property type="entry name" value="Thump_like"/>
    <property type="match status" value="1"/>
</dbReference>
<dbReference type="Proteomes" id="UP001183246">
    <property type="component" value="Unassembled WGS sequence"/>
</dbReference>
<evidence type="ECO:0000259" key="1">
    <source>
        <dbReference type="Pfam" id="PF13649"/>
    </source>
</evidence>
<dbReference type="RefSeq" id="WP_311707258.1">
    <property type="nucleotide sequence ID" value="NZ_JAVREL010000018.1"/>
</dbReference>
<comment type="caution">
    <text evidence="3">The sequence shown here is derived from an EMBL/GenBank/DDBJ whole genome shotgun (WGS) entry which is preliminary data.</text>
</comment>
<name>A0ABU2MWW0_9ACTN</name>
<accession>A0ABU2MWW0</accession>
<evidence type="ECO:0000259" key="2">
    <source>
        <dbReference type="Pfam" id="PF18096"/>
    </source>
</evidence>
<dbReference type="InterPro" id="IPR041698">
    <property type="entry name" value="Methyltransf_25"/>
</dbReference>
<reference evidence="4" key="1">
    <citation type="submission" date="2023-07" db="EMBL/GenBank/DDBJ databases">
        <title>30 novel species of actinomycetes from the DSMZ collection.</title>
        <authorList>
            <person name="Nouioui I."/>
        </authorList>
    </citation>
    <scope>NUCLEOTIDE SEQUENCE [LARGE SCALE GENOMIC DNA]</scope>
    <source>
        <strain evidence="4">DSM 44938</strain>
    </source>
</reference>
<keyword evidence="4" id="KW-1185">Reference proteome</keyword>
<proteinExistence type="predicted"/>